<dbReference type="EMBL" id="SMKR01000003">
    <property type="protein sequence ID" value="TDD30498.1"/>
    <property type="molecule type" value="Genomic_DNA"/>
</dbReference>
<organism evidence="4 5">
    <name type="scientific">Kribbella turkmenica</name>
    <dbReference type="NCBI Taxonomy" id="2530375"/>
    <lineage>
        <taxon>Bacteria</taxon>
        <taxon>Bacillati</taxon>
        <taxon>Actinomycetota</taxon>
        <taxon>Actinomycetes</taxon>
        <taxon>Propionibacteriales</taxon>
        <taxon>Kribbellaceae</taxon>
        <taxon>Kribbella</taxon>
    </lineage>
</organism>
<dbReference type="Pfam" id="PF16655">
    <property type="entry name" value="PhoD_N"/>
    <property type="match status" value="1"/>
</dbReference>
<comment type="caution">
    <text evidence="4">The sequence shown here is derived from an EMBL/GenBank/DDBJ whole genome shotgun (WGS) entry which is preliminary data.</text>
</comment>
<dbReference type="AlphaFoldDB" id="A0A4R4XHN4"/>
<evidence type="ECO:0000259" key="2">
    <source>
        <dbReference type="Pfam" id="PF09423"/>
    </source>
</evidence>
<reference evidence="4 5" key="1">
    <citation type="submission" date="2019-02" db="EMBL/GenBank/DDBJ databases">
        <title>Draft genome sequences of novel Actinobacteria.</title>
        <authorList>
            <person name="Sahin N."/>
            <person name="Ay H."/>
            <person name="Saygin H."/>
        </authorList>
    </citation>
    <scope>NUCLEOTIDE SEQUENCE [LARGE SCALE GENOMIC DNA]</scope>
    <source>
        <strain evidence="4 5">16K104</strain>
    </source>
</reference>
<name>A0A4R4XHN4_9ACTN</name>
<sequence>MSDPRDSGPSASASSAVRRPGRRTVLLGGAAAGAALLLPSPLASGAPSLVRSGRPAITHGIQSGDVSASKAVVWARADRPARMVVEVSPTETFRQVRRVAGPVLDASTDFTGKTLLRGLPAGQDVFYRVVVADLGDDRLTGAPEYGRLRTAPTGSADIRFLWSADLAGQGWGIDPARGGYRIFDAMRRLAPDFFICSGDLIYADGVLPAEKPLSDGTVWRNLVTPEKSKVAETLAEYRGNYRYNLLDDNLRRFNAEVPQINSWDDHEVTNNWYPGEILDDSRYTEKRVDVLAARARRAFHEYLPTSTRSDDEGRVYRVIRYGEVLDVFVVDMRSFKDANTTGLETVSDGGVFGRQQLEWLKRELKASRATWKVLAADLPISLVVPDGAAVEAIAQGDPGTPLGRELEIAELLAHAKRNRITGMVWVTGDVHYTAAHHYDPSRAKFTDFDPFWEFVSGPLNAAVGIGPRPNLVDPTFGPEVVFAQGAPSTDVNNPAFGYQYFGEVAVDGDTRHLTVRLRDIEGTILHTVGLTPPERHR</sequence>
<dbReference type="PANTHER" id="PTHR43606:SF1">
    <property type="entry name" value="PHOD-LIKE PHOSPHATASE METALLOPHOSPHATASE DOMAIN-CONTAINING PROTEIN"/>
    <property type="match status" value="1"/>
</dbReference>
<dbReference type="InterPro" id="IPR038607">
    <property type="entry name" value="PhoD-like_sf"/>
</dbReference>
<evidence type="ECO:0000256" key="1">
    <source>
        <dbReference type="SAM" id="MobiDB-lite"/>
    </source>
</evidence>
<keyword evidence="5" id="KW-1185">Reference proteome</keyword>
<evidence type="ECO:0000259" key="3">
    <source>
        <dbReference type="Pfam" id="PF16655"/>
    </source>
</evidence>
<gene>
    <name evidence="4" type="ORF">E1218_01485</name>
</gene>
<feature type="compositionally biased region" description="Low complexity" evidence="1">
    <location>
        <begin position="7"/>
        <end position="18"/>
    </location>
</feature>
<feature type="domain" description="PhoD-like phosphatase metallophosphatase" evidence="2">
    <location>
        <begin position="166"/>
        <end position="516"/>
    </location>
</feature>
<evidence type="ECO:0000313" key="4">
    <source>
        <dbReference type="EMBL" id="TDD30498.1"/>
    </source>
</evidence>
<accession>A0A4R4XHN4</accession>
<dbReference type="InterPro" id="IPR032093">
    <property type="entry name" value="PhoD_N"/>
</dbReference>
<dbReference type="Gene3D" id="2.60.40.380">
    <property type="entry name" value="Purple acid phosphatase-like, N-terminal"/>
    <property type="match status" value="1"/>
</dbReference>
<dbReference type="InterPro" id="IPR029052">
    <property type="entry name" value="Metallo-depent_PP-like"/>
</dbReference>
<dbReference type="InterPro" id="IPR018946">
    <property type="entry name" value="PhoD-like_MPP"/>
</dbReference>
<dbReference type="PROSITE" id="PS51318">
    <property type="entry name" value="TAT"/>
    <property type="match status" value="1"/>
</dbReference>
<dbReference type="OrthoDB" id="3497025at2"/>
<dbReference type="Pfam" id="PF09423">
    <property type="entry name" value="PhoD"/>
    <property type="match status" value="1"/>
</dbReference>
<protein>
    <submittedName>
        <fullName evidence="4">Alkaline phosphatase</fullName>
    </submittedName>
</protein>
<dbReference type="SUPFAM" id="SSF56300">
    <property type="entry name" value="Metallo-dependent phosphatases"/>
    <property type="match status" value="1"/>
</dbReference>
<dbReference type="InterPro" id="IPR006311">
    <property type="entry name" value="TAT_signal"/>
</dbReference>
<dbReference type="PANTHER" id="PTHR43606">
    <property type="entry name" value="PHOSPHATASE, PUTATIVE (AFU_ORTHOLOGUE AFUA_6G08710)-RELATED"/>
    <property type="match status" value="1"/>
</dbReference>
<dbReference type="Gene3D" id="3.60.21.70">
    <property type="entry name" value="PhoD-like phosphatase"/>
    <property type="match status" value="1"/>
</dbReference>
<dbReference type="RefSeq" id="WP_132315375.1">
    <property type="nucleotide sequence ID" value="NZ_SMKR01000003.1"/>
</dbReference>
<dbReference type="Proteomes" id="UP000295172">
    <property type="component" value="Unassembled WGS sequence"/>
</dbReference>
<feature type="region of interest" description="Disordered" evidence="1">
    <location>
        <begin position="1"/>
        <end position="20"/>
    </location>
</feature>
<feature type="domain" description="Phospholipase D N-terminal" evidence="3">
    <location>
        <begin position="59"/>
        <end position="136"/>
    </location>
</feature>
<evidence type="ECO:0000313" key="5">
    <source>
        <dbReference type="Proteomes" id="UP000295172"/>
    </source>
</evidence>
<dbReference type="InterPro" id="IPR052900">
    <property type="entry name" value="Phospholipid_Metab_Enz"/>
</dbReference>
<proteinExistence type="predicted"/>